<proteinExistence type="predicted"/>
<accession>A0A166CVS4</accession>
<keyword evidence="2" id="KW-1185">Reference proteome</keyword>
<organism evidence="1 2">
    <name type="scientific">Sistotremastrum suecicum HHB10207 ss-3</name>
    <dbReference type="NCBI Taxonomy" id="1314776"/>
    <lineage>
        <taxon>Eukaryota</taxon>
        <taxon>Fungi</taxon>
        <taxon>Dikarya</taxon>
        <taxon>Basidiomycota</taxon>
        <taxon>Agaricomycotina</taxon>
        <taxon>Agaricomycetes</taxon>
        <taxon>Sistotremastrales</taxon>
        <taxon>Sistotremastraceae</taxon>
        <taxon>Sistotremastrum</taxon>
    </lineage>
</organism>
<sequence length="345" mass="40134">MHLPAEICAQITGEIRQWNDRFAEEKALGNLSVVARYWRAEALRALWSKVVIDDADTGKAEPRGTIRMVGLIVEKGLAPNIDDLTIDLNMESYLEEIRYRNQEEQDDYGEMKYRHLIEEPDGYLPFFVNHPQVTELTFHVFSGEKVVYDIIQLPWLSRKYTTTDILPNLTKFIGVPEAAKFLRAGESLREMILWVNPQAIGDYDYDWFLRDLGHLDKPFPNVRRLGFKSSSGPFFSEEVLEAIGSCFPNVEHLDGLDIDQYFVDDLLEPDYVFKPYLCKLKELRYYAIERAPVHTSFRRVKRAMEKFPELFPSIESAVRSSKPMKLPVGQRRSPHKASRIHLRFK</sequence>
<evidence type="ECO:0000313" key="1">
    <source>
        <dbReference type="EMBL" id="KZT37870.1"/>
    </source>
</evidence>
<dbReference type="Proteomes" id="UP000076798">
    <property type="component" value="Unassembled WGS sequence"/>
</dbReference>
<reference evidence="1 2" key="1">
    <citation type="journal article" date="2016" name="Mol. Biol. Evol.">
        <title>Comparative Genomics of Early-Diverging Mushroom-Forming Fungi Provides Insights into the Origins of Lignocellulose Decay Capabilities.</title>
        <authorList>
            <person name="Nagy L.G."/>
            <person name="Riley R."/>
            <person name="Tritt A."/>
            <person name="Adam C."/>
            <person name="Daum C."/>
            <person name="Floudas D."/>
            <person name="Sun H."/>
            <person name="Yadav J.S."/>
            <person name="Pangilinan J."/>
            <person name="Larsson K.H."/>
            <person name="Matsuura K."/>
            <person name="Barry K."/>
            <person name="Labutti K."/>
            <person name="Kuo R."/>
            <person name="Ohm R.A."/>
            <person name="Bhattacharya S.S."/>
            <person name="Shirouzu T."/>
            <person name="Yoshinaga Y."/>
            <person name="Martin F.M."/>
            <person name="Grigoriev I.V."/>
            <person name="Hibbett D.S."/>
        </authorList>
    </citation>
    <scope>NUCLEOTIDE SEQUENCE [LARGE SCALE GENOMIC DNA]</scope>
    <source>
        <strain evidence="1 2">HHB10207 ss-3</strain>
    </source>
</reference>
<evidence type="ECO:0008006" key="3">
    <source>
        <dbReference type="Google" id="ProtNLM"/>
    </source>
</evidence>
<gene>
    <name evidence="1" type="ORF">SISSUDRAFT_812035</name>
</gene>
<dbReference type="AlphaFoldDB" id="A0A166CVS4"/>
<protein>
    <recommendedName>
        <fullName evidence="3">F-box domain-containing protein</fullName>
    </recommendedName>
</protein>
<name>A0A166CVS4_9AGAM</name>
<dbReference type="EMBL" id="KV428074">
    <property type="protein sequence ID" value="KZT37870.1"/>
    <property type="molecule type" value="Genomic_DNA"/>
</dbReference>
<evidence type="ECO:0000313" key="2">
    <source>
        <dbReference type="Proteomes" id="UP000076798"/>
    </source>
</evidence>